<evidence type="ECO:0000313" key="2">
    <source>
        <dbReference type="Proteomes" id="UP000681720"/>
    </source>
</evidence>
<dbReference type="Gene3D" id="2.130.10.10">
    <property type="entry name" value="YVTN repeat-like/Quinoprotein amine dehydrogenase"/>
    <property type="match status" value="1"/>
</dbReference>
<name>A0A8S3DQ37_9BILA</name>
<accession>A0A8S3DQ37</accession>
<feature type="non-terminal residue" evidence="1">
    <location>
        <position position="1"/>
    </location>
</feature>
<feature type="non-terminal residue" evidence="1">
    <location>
        <position position="57"/>
    </location>
</feature>
<dbReference type="EMBL" id="CAJOBJ010221447">
    <property type="protein sequence ID" value="CAF5034021.1"/>
    <property type="molecule type" value="Genomic_DNA"/>
</dbReference>
<dbReference type="InterPro" id="IPR015943">
    <property type="entry name" value="WD40/YVTN_repeat-like_dom_sf"/>
</dbReference>
<dbReference type="AlphaFoldDB" id="A0A8S3DQ37"/>
<evidence type="ECO:0008006" key="3">
    <source>
        <dbReference type="Google" id="ProtNLM"/>
    </source>
</evidence>
<gene>
    <name evidence="1" type="ORF">GIL414_LOCUS59059</name>
</gene>
<comment type="caution">
    <text evidence="1">The sequence shown here is derived from an EMBL/GenBank/DDBJ whole genome shotgun (WGS) entry which is preliminary data.</text>
</comment>
<proteinExistence type="predicted"/>
<organism evidence="1 2">
    <name type="scientific">Rotaria magnacalcarata</name>
    <dbReference type="NCBI Taxonomy" id="392030"/>
    <lineage>
        <taxon>Eukaryota</taxon>
        <taxon>Metazoa</taxon>
        <taxon>Spiralia</taxon>
        <taxon>Gnathifera</taxon>
        <taxon>Rotifera</taxon>
        <taxon>Eurotatoria</taxon>
        <taxon>Bdelloidea</taxon>
        <taxon>Philodinida</taxon>
        <taxon>Philodinidae</taxon>
        <taxon>Rotaria</taxon>
    </lineage>
</organism>
<reference evidence="1" key="1">
    <citation type="submission" date="2021-02" db="EMBL/GenBank/DDBJ databases">
        <authorList>
            <person name="Nowell W R."/>
        </authorList>
    </citation>
    <scope>NUCLEOTIDE SEQUENCE</scope>
</reference>
<protein>
    <recommendedName>
        <fullName evidence="3">Coatomer alpha subunit</fullName>
    </recommendedName>
</protein>
<evidence type="ECO:0000313" key="1">
    <source>
        <dbReference type="EMBL" id="CAF5034021.1"/>
    </source>
</evidence>
<sequence>AINTFRRENDRFWILTIHPTLNLFAAGHDNGMLVFKLERERPVYAVVGNLVYYVKEK</sequence>
<dbReference type="Proteomes" id="UP000681720">
    <property type="component" value="Unassembled WGS sequence"/>
</dbReference>